<proteinExistence type="predicted"/>
<evidence type="ECO:0000313" key="1">
    <source>
        <dbReference type="EMBL" id="SNS91533.1"/>
    </source>
</evidence>
<dbReference type="Gene3D" id="2.60.120.620">
    <property type="entry name" value="q2cbj1_9rhob like domain"/>
    <property type="match status" value="1"/>
</dbReference>
<dbReference type="PANTHER" id="PTHR20883">
    <property type="entry name" value="PHYTANOYL-COA DIOXYGENASE DOMAIN CONTAINING 1"/>
    <property type="match status" value="1"/>
</dbReference>
<dbReference type="SUPFAM" id="SSF51197">
    <property type="entry name" value="Clavaminate synthase-like"/>
    <property type="match status" value="1"/>
</dbReference>
<reference evidence="2" key="1">
    <citation type="submission" date="2017-06" db="EMBL/GenBank/DDBJ databases">
        <authorList>
            <person name="Varghese N."/>
            <person name="Submissions S."/>
        </authorList>
    </citation>
    <scope>NUCLEOTIDE SEQUENCE [LARGE SCALE GENOMIC DNA]</scope>
    <source>
        <strain evidence="2">CIP 108523</strain>
    </source>
</reference>
<gene>
    <name evidence="1" type="ORF">SAMN05216255_3833</name>
</gene>
<accession>A0A239IER1</accession>
<dbReference type="EMBL" id="FZOG01000006">
    <property type="protein sequence ID" value="SNS91533.1"/>
    <property type="molecule type" value="Genomic_DNA"/>
</dbReference>
<name>A0A239IER1_9PSED</name>
<keyword evidence="1" id="KW-0560">Oxidoreductase</keyword>
<evidence type="ECO:0000313" key="2">
    <source>
        <dbReference type="Proteomes" id="UP000242915"/>
    </source>
</evidence>
<dbReference type="RefSeq" id="WP_089360905.1">
    <property type="nucleotide sequence ID" value="NZ_FZOG01000006.1"/>
</dbReference>
<dbReference type="AlphaFoldDB" id="A0A239IER1"/>
<protein>
    <submittedName>
        <fullName evidence="1">Phytanoyl-CoA dioxygenase (PhyH)</fullName>
    </submittedName>
</protein>
<organism evidence="1 2">
    <name type="scientific">Pseudomonas segetis</name>
    <dbReference type="NCBI Taxonomy" id="298908"/>
    <lineage>
        <taxon>Bacteria</taxon>
        <taxon>Pseudomonadati</taxon>
        <taxon>Pseudomonadota</taxon>
        <taxon>Gammaproteobacteria</taxon>
        <taxon>Pseudomonadales</taxon>
        <taxon>Pseudomonadaceae</taxon>
        <taxon>Pseudomonas</taxon>
    </lineage>
</organism>
<dbReference type="GO" id="GO:0005506">
    <property type="term" value="F:iron ion binding"/>
    <property type="evidence" value="ECO:0007669"/>
    <property type="project" value="UniProtKB-ARBA"/>
</dbReference>
<dbReference type="PANTHER" id="PTHR20883:SF49">
    <property type="entry name" value="PHYTANOYL-COA DIOXYGENASE"/>
    <property type="match status" value="1"/>
</dbReference>
<dbReference type="Proteomes" id="UP000242915">
    <property type="component" value="Unassembled WGS sequence"/>
</dbReference>
<dbReference type="InterPro" id="IPR008775">
    <property type="entry name" value="Phytyl_CoA_dOase-like"/>
</dbReference>
<sequence>MHTTASLDALIDQDTIDAFQRDGAICIRGLFDQALISGLAAGIEHNLRNPSPRAKVASQPDDPGWFFEDFCNWQENPAYRDFIFNSPLAEAGRRLMGSQQVRLYHDHLLVKEPGTRQRTPWHQDQPYYNVEGQQNISMWMPIDPVSREATLEFIAGSHKGPWLMPRTFLDNQAKWFPEGSLGELPDIESQRDNFPILGWALEPGDAVFFNMLTLHASGGVSGQNRRRAFSVRLLGDDMTHAPRTWTTSPPFPGLDKELPAGAAMDHPLFPLMNS</sequence>
<dbReference type="GO" id="GO:0016706">
    <property type="term" value="F:2-oxoglutarate-dependent dioxygenase activity"/>
    <property type="evidence" value="ECO:0007669"/>
    <property type="project" value="UniProtKB-ARBA"/>
</dbReference>
<dbReference type="Pfam" id="PF05721">
    <property type="entry name" value="PhyH"/>
    <property type="match status" value="1"/>
</dbReference>
<keyword evidence="1" id="KW-0223">Dioxygenase</keyword>
<keyword evidence="2" id="KW-1185">Reference proteome</keyword>